<dbReference type="OrthoDB" id="2406834at2759"/>
<evidence type="ECO:0000256" key="3">
    <source>
        <dbReference type="SAM" id="MobiDB-lite"/>
    </source>
</evidence>
<dbReference type="Proteomes" id="UP000701801">
    <property type="component" value="Unassembled WGS sequence"/>
</dbReference>
<feature type="region of interest" description="Disordered" evidence="3">
    <location>
        <begin position="128"/>
        <end position="149"/>
    </location>
</feature>
<dbReference type="AlphaFoldDB" id="A0A9N9Q8W9"/>
<keyword evidence="6" id="KW-1185">Reference proteome</keyword>
<accession>A0A9N9Q8W9</accession>
<reference evidence="5" key="1">
    <citation type="submission" date="2021-07" db="EMBL/GenBank/DDBJ databases">
        <authorList>
            <person name="Durling M."/>
        </authorList>
    </citation>
    <scope>NUCLEOTIDE SEQUENCE</scope>
</reference>
<dbReference type="Pfam" id="PF04082">
    <property type="entry name" value="Fungal_trans"/>
    <property type="match status" value="1"/>
</dbReference>
<evidence type="ECO:0000313" key="6">
    <source>
        <dbReference type="Proteomes" id="UP000701801"/>
    </source>
</evidence>
<gene>
    <name evidence="5" type="ORF">HYALB_00005917</name>
</gene>
<evidence type="ECO:0000256" key="2">
    <source>
        <dbReference type="ARBA" id="ARBA00023242"/>
    </source>
</evidence>
<dbReference type="GO" id="GO:0008270">
    <property type="term" value="F:zinc ion binding"/>
    <property type="evidence" value="ECO:0007669"/>
    <property type="project" value="InterPro"/>
</dbReference>
<dbReference type="EMBL" id="CAJVRM010000251">
    <property type="protein sequence ID" value="CAG8978331.1"/>
    <property type="molecule type" value="Genomic_DNA"/>
</dbReference>
<dbReference type="SMART" id="SM00906">
    <property type="entry name" value="Fungal_trans"/>
    <property type="match status" value="1"/>
</dbReference>
<dbReference type="PANTHER" id="PTHR31001">
    <property type="entry name" value="UNCHARACTERIZED TRANSCRIPTIONAL REGULATORY PROTEIN"/>
    <property type="match status" value="1"/>
</dbReference>
<feature type="domain" description="Xylanolytic transcriptional activator regulatory" evidence="4">
    <location>
        <begin position="28"/>
        <end position="104"/>
    </location>
</feature>
<dbReference type="CDD" id="cd12148">
    <property type="entry name" value="fungal_TF_MHR"/>
    <property type="match status" value="1"/>
</dbReference>
<comment type="subcellular location">
    <subcellularLocation>
        <location evidence="1">Nucleus</location>
    </subcellularLocation>
</comment>
<organism evidence="5 6">
    <name type="scientific">Hymenoscyphus albidus</name>
    <dbReference type="NCBI Taxonomy" id="595503"/>
    <lineage>
        <taxon>Eukaryota</taxon>
        <taxon>Fungi</taxon>
        <taxon>Dikarya</taxon>
        <taxon>Ascomycota</taxon>
        <taxon>Pezizomycotina</taxon>
        <taxon>Leotiomycetes</taxon>
        <taxon>Helotiales</taxon>
        <taxon>Helotiaceae</taxon>
        <taxon>Hymenoscyphus</taxon>
    </lineage>
</organism>
<dbReference type="GO" id="GO:0006351">
    <property type="term" value="P:DNA-templated transcription"/>
    <property type="evidence" value="ECO:0007669"/>
    <property type="project" value="InterPro"/>
</dbReference>
<keyword evidence="2" id="KW-0539">Nucleus</keyword>
<name>A0A9N9Q8W9_9HELO</name>
<dbReference type="GO" id="GO:0003677">
    <property type="term" value="F:DNA binding"/>
    <property type="evidence" value="ECO:0007669"/>
    <property type="project" value="InterPro"/>
</dbReference>
<dbReference type="PANTHER" id="PTHR31001:SF81">
    <property type="entry name" value="ZN(II)2CYS6 TRANSCRIPTION FACTOR"/>
    <property type="match status" value="1"/>
</dbReference>
<dbReference type="GO" id="GO:0005634">
    <property type="term" value="C:nucleus"/>
    <property type="evidence" value="ECO:0007669"/>
    <property type="project" value="UniProtKB-SubCell"/>
</dbReference>
<proteinExistence type="predicted"/>
<dbReference type="InterPro" id="IPR050613">
    <property type="entry name" value="Sec_Metabolite_Reg"/>
</dbReference>
<sequence length="291" mass="32821">MNKPSVRSVQAMVLITYFLINDNHASDGWAFSGILTRQAYALGLHRDPNIVVANATSFEKQSRLKLWQAVLLQDTFLTVLLSLPPSATHTDVSVTSLFTDDTSSTDTAYINLSWRLAYLVQHSVSTPRQNKAPPTIPRNPHPLSPQIPHQATRTPLRTLRQTLFLTSNYHHNIMLLHSSSSLQVAMDIPGALDAAHFAIHAFFKLWEVFRAEAKVWWVFHHRAFLEALCIGGILKGDDEDSRNPRLAEDDPFFVRGREDIVRMIDIMRQMSEGEHGSKVALTRISVLSAYI</sequence>
<evidence type="ECO:0000313" key="5">
    <source>
        <dbReference type="EMBL" id="CAG8978331.1"/>
    </source>
</evidence>
<feature type="compositionally biased region" description="Pro residues" evidence="3">
    <location>
        <begin position="134"/>
        <end position="145"/>
    </location>
</feature>
<evidence type="ECO:0000259" key="4">
    <source>
        <dbReference type="SMART" id="SM00906"/>
    </source>
</evidence>
<comment type="caution">
    <text evidence="5">The sequence shown here is derived from an EMBL/GenBank/DDBJ whole genome shotgun (WGS) entry which is preliminary data.</text>
</comment>
<dbReference type="InterPro" id="IPR007219">
    <property type="entry name" value="XnlR_reg_dom"/>
</dbReference>
<evidence type="ECO:0000256" key="1">
    <source>
        <dbReference type="ARBA" id="ARBA00004123"/>
    </source>
</evidence>
<protein>
    <recommendedName>
        <fullName evidence="4">Xylanolytic transcriptional activator regulatory domain-containing protein</fullName>
    </recommendedName>
</protein>